<dbReference type="AlphaFoldDB" id="A0A9P5BWS3"/>
<evidence type="ECO:0000256" key="12">
    <source>
        <dbReference type="SAM" id="Coils"/>
    </source>
</evidence>
<dbReference type="Gene3D" id="1.10.510.10">
    <property type="entry name" value="Transferase(Phosphotransferase) domain 1"/>
    <property type="match status" value="1"/>
</dbReference>
<keyword evidence="3" id="KW-0723">Serine/threonine-protein kinase</keyword>
<dbReference type="SMART" id="SM00220">
    <property type="entry name" value="S_TKc"/>
    <property type="match status" value="1"/>
</dbReference>
<dbReference type="EMBL" id="SWKV01000099">
    <property type="protein sequence ID" value="KAF3032500.1"/>
    <property type="molecule type" value="Genomic_DNA"/>
</dbReference>
<protein>
    <recommendedName>
        <fullName evidence="2">non-specific serine/threonine protein kinase</fullName>
        <ecNumber evidence="2">2.7.11.1</ecNumber>
    </recommendedName>
    <alternativeName>
        <fullName evidence="9">Autophagy-related protein 1</fullName>
    </alternativeName>
</protein>
<evidence type="ECO:0000256" key="9">
    <source>
        <dbReference type="ARBA" id="ARBA00030237"/>
    </source>
</evidence>
<evidence type="ECO:0000256" key="4">
    <source>
        <dbReference type="ARBA" id="ARBA00022679"/>
    </source>
</evidence>
<dbReference type="Gene3D" id="3.30.200.20">
    <property type="entry name" value="Phosphorylase Kinase, domain 1"/>
    <property type="match status" value="1"/>
</dbReference>
<dbReference type="GO" id="GO:0034727">
    <property type="term" value="P:piecemeal microautophagy of the nucleus"/>
    <property type="evidence" value="ECO:0007669"/>
    <property type="project" value="TreeGrafter"/>
</dbReference>
<keyword evidence="16" id="KW-1185">Reference proteome</keyword>
<evidence type="ECO:0000313" key="15">
    <source>
        <dbReference type="EMBL" id="KAF3032500.1"/>
    </source>
</evidence>
<dbReference type="InterPro" id="IPR045269">
    <property type="entry name" value="Atg1-like"/>
</dbReference>
<dbReference type="PANTHER" id="PTHR24348:SF22">
    <property type="entry name" value="NON-SPECIFIC SERINE_THREONINE PROTEIN KINASE"/>
    <property type="match status" value="1"/>
</dbReference>
<dbReference type="CDD" id="cd00180">
    <property type="entry name" value="PKc"/>
    <property type="match status" value="1"/>
</dbReference>
<keyword evidence="7" id="KW-0067">ATP-binding</keyword>
<dbReference type="Pfam" id="PF20237">
    <property type="entry name" value="DUF6594"/>
    <property type="match status" value="1"/>
</dbReference>
<dbReference type="GO" id="GO:0005524">
    <property type="term" value="F:ATP binding"/>
    <property type="evidence" value="ECO:0007669"/>
    <property type="project" value="UniProtKB-KW"/>
</dbReference>
<dbReference type="GO" id="GO:0000045">
    <property type="term" value="P:autophagosome assembly"/>
    <property type="evidence" value="ECO:0007669"/>
    <property type="project" value="TreeGrafter"/>
</dbReference>
<dbReference type="GO" id="GO:0005829">
    <property type="term" value="C:cytosol"/>
    <property type="evidence" value="ECO:0007669"/>
    <property type="project" value="TreeGrafter"/>
</dbReference>
<proteinExistence type="predicted"/>
<comment type="caution">
    <text evidence="15">The sequence shown here is derived from an EMBL/GenBank/DDBJ whole genome shotgun (WGS) entry which is preliminary data.</text>
</comment>
<name>A0A9P5BWS3_9PLEO</name>
<comment type="catalytic activity">
    <reaction evidence="10">
        <text>L-threonyl-[protein] + ATP = O-phospho-L-threonyl-[protein] + ADP + H(+)</text>
        <dbReference type="Rhea" id="RHEA:46608"/>
        <dbReference type="Rhea" id="RHEA-COMP:11060"/>
        <dbReference type="Rhea" id="RHEA-COMP:11605"/>
        <dbReference type="ChEBI" id="CHEBI:15378"/>
        <dbReference type="ChEBI" id="CHEBI:30013"/>
        <dbReference type="ChEBI" id="CHEBI:30616"/>
        <dbReference type="ChEBI" id="CHEBI:61977"/>
        <dbReference type="ChEBI" id="CHEBI:456216"/>
        <dbReference type="EC" id="2.7.11.1"/>
    </reaction>
</comment>
<evidence type="ECO:0000256" key="5">
    <source>
        <dbReference type="ARBA" id="ARBA00022741"/>
    </source>
</evidence>
<evidence type="ECO:0000259" key="14">
    <source>
        <dbReference type="PROSITE" id="PS50011"/>
    </source>
</evidence>
<keyword evidence="5" id="KW-0547">Nucleotide-binding</keyword>
<reference evidence="15" key="1">
    <citation type="submission" date="2019-04" db="EMBL/GenBank/DDBJ databases">
        <title>Sequencing of skin fungus with MAO and IRED activity.</title>
        <authorList>
            <person name="Marsaioli A.J."/>
            <person name="Bonatto J.M.C."/>
            <person name="Reis Junior O."/>
        </authorList>
    </citation>
    <scope>NUCLEOTIDE SEQUENCE</scope>
    <source>
        <strain evidence="15">28M1</strain>
    </source>
</reference>
<keyword evidence="6" id="KW-0418">Kinase</keyword>
<sequence length="537" mass="60646">MLQHTDTSTAIAVESSICGVPHDWSGTSRGLHIDFGADEKVPLQPGDRLGHGSDAIVYETTIHQTRVAWKQISRRRRPKSNANIRQEIEILKKLSHQHLVRLIGSYTHKGSVGLLLYPVAVCDLESFFDDAEAYWQDNAADYQDTRLRQLGYSAKSPAKHKAWPIYSQIGCLLSAVAYLHSQSIRHKDIKPSNILLSQGRLWLSDFGLSRDFSHLTQSGTDGGLGTVRYKAPEVADFQQSGRAADIFSLGCVLLEIIAFDEDGTLRRLRPESPIARFVYHESLDKLNKWLPWPEDLDPVKHQLCLAVRTMLSRFPKQRPRIDDLVSRISLCDRMVEETQDRIFPDCCRVSYFTEQQSESRVRELQVQVAGLRQEVQILQANRRLYDPESQEWTDSDYQKQATQWARDMINKALKSLKSLNSKKKATDLSTTTKAGSQNLVYYSPRQVDELVHLILVSMIFVLLVLPVVAMFKLTPVGRGNSTFEAIGILVVFTLLFSAAMSLLTTAKRHELFAASAAYCAVLVVFISNFDIDGQPPR</sequence>
<organism evidence="15 16">
    <name type="scientific">Didymella heteroderae</name>
    <dbReference type="NCBI Taxonomy" id="1769908"/>
    <lineage>
        <taxon>Eukaryota</taxon>
        <taxon>Fungi</taxon>
        <taxon>Dikarya</taxon>
        <taxon>Ascomycota</taxon>
        <taxon>Pezizomycotina</taxon>
        <taxon>Dothideomycetes</taxon>
        <taxon>Pleosporomycetidae</taxon>
        <taxon>Pleosporales</taxon>
        <taxon>Pleosporineae</taxon>
        <taxon>Didymellaceae</taxon>
        <taxon>Didymella</taxon>
    </lineage>
</organism>
<evidence type="ECO:0000313" key="16">
    <source>
        <dbReference type="Proteomes" id="UP000758155"/>
    </source>
</evidence>
<dbReference type="InterPro" id="IPR046529">
    <property type="entry name" value="DUF6594"/>
</dbReference>
<comment type="catalytic activity">
    <reaction evidence="11">
        <text>L-seryl-[protein] + ATP = O-phospho-L-seryl-[protein] + ADP + H(+)</text>
        <dbReference type="Rhea" id="RHEA:17989"/>
        <dbReference type="Rhea" id="RHEA-COMP:9863"/>
        <dbReference type="Rhea" id="RHEA-COMP:11604"/>
        <dbReference type="ChEBI" id="CHEBI:15378"/>
        <dbReference type="ChEBI" id="CHEBI:29999"/>
        <dbReference type="ChEBI" id="CHEBI:30616"/>
        <dbReference type="ChEBI" id="CHEBI:83421"/>
        <dbReference type="ChEBI" id="CHEBI:456216"/>
        <dbReference type="EC" id="2.7.11.1"/>
    </reaction>
</comment>
<dbReference type="GO" id="GO:0034045">
    <property type="term" value="C:phagophore assembly site membrane"/>
    <property type="evidence" value="ECO:0007669"/>
    <property type="project" value="UniProtKB-SubCell"/>
</dbReference>
<feature type="transmembrane region" description="Helical" evidence="13">
    <location>
        <begin position="483"/>
        <end position="505"/>
    </location>
</feature>
<comment type="subcellular location">
    <subcellularLocation>
        <location evidence="1">Preautophagosomal structure membrane</location>
        <topology evidence="1">Peripheral membrane protein</topology>
    </subcellularLocation>
</comment>
<evidence type="ECO:0000256" key="6">
    <source>
        <dbReference type="ARBA" id="ARBA00022777"/>
    </source>
</evidence>
<keyword evidence="8" id="KW-0072">Autophagy</keyword>
<feature type="transmembrane region" description="Helical" evidence="13">
    <location>
        <begin position="511"/>
        <end position="531"/>
    </location>
</feature>
<gene>
    <name evidence="15" type="ORF">E8E12_003714</name>
</gene>
<feature type="transmembrane region" description="Helical" evidence="13">
    <location>
        <begin position="450"/>
        <end position="471"/>
    </location>
</feature>
<dbReference type="InterPro" id="IPR000719">
    <property type="entry name" value="Prot_kinase_dom"/>
</dbReference>
<dbReference type="PROSITE" id="PS00108">
    <property type="entry name" value="PROTEIN_KINASE_ST"/>
    <property type="match status" value="1"/>
</dbReference>
<dbReference type="GO" id="GO:0061709">
    <property type="term" value="P:reticulophagy"/>
    <property type="evidence" value="ECO:0007669"/>
    <property type="project" value="TreeGrafter"/>
</dbReference>
<dbReference type="GO" id="GO:0042594">
    <property type="term" value="P:response to starvation"/>
    <property type="evidence" value="ECO:0007669"/>
    <property type="project" value="TreeGrafter"/>
</dbReference>
<evidence type="ECO:0000256" key="13">
    <source>
        <dbReference type="SAM" id="Phobius"/>
    </source>
</evidence>
<dbReference type="SUPFAM" id="SSF56112">
    <property type="entry name" value="Protein kinase-like (PK-like)"/>
    <property type="match status" value="1"/>
</dbReference>
<dbReference type="InterPro" id="IPR008271">
    <property type="entry name" value="Ser/Thr_kinase_AS"/>
</dbReference>
<dbReference type="GO" id="GO:0010506">
    <property type="term" value="P:regulation of autophagy"/>
    <property type="evidence" value="ECO:0007669"/>
    <property type="project" value="InterPro"/>
</dbReference>
<dbReference type="GO" id="GO:0000422">
    <property type="term" value="P:autophagy of mitochondrion"/>
    <property type="evidence" value="ECO:0007669"/>
    <property type="project" value="TreeGrafter"/>
</dbReference>
<evidence type="ECO:0000256" key="1">
    <source>
        <dbReference type="ARBA" id="ARBA00004623"/>
    </source>
</evidence>
<dbReference type="PANTHER" id="PTHR24348">
    <property type="entry name" value="SERINE/THREONINE-PROTEIN KINASE UNC-51-RELATED"/>
    <property type="match status" value="1"/>
</dbReference>
<feature type="domain" description="Protein kinase" evidence="14">
    <location>
        <begin position="43"/>
        <end position="330"/>
    </location>
</feature>
<feature type="coiled-coil region" evidence="12">
    <location>
        <begin position="354"/>
        <end position="381"/>
    </location>
</feature>
<evidence type="ECO:0000256" key="11">
    <source>
        <dbReference type="ARBA" id="ARBA00048679"/>
    </source>
</evidence>
<keyword evidence="13" id="KW-1133">Transmembrane helix</keyword>
<dbReference type="GO" id="GO:0005776">
    <property type="term" value="C:autophagosome"/>
    <property type="evidence" value="ECO:0007669"/>
    <property type="project" value="TreeGrafter"/>
</dbReference>
<dbReference type="InterPro" id="IPR011009">
    <property type="entry name" value="Kinase-like_dom_sf"/>
</dbReference>
<dbReference type="EC" id="2.7.11.1" evidence="2"/>
<keyword evidence="12" id="KW-0175">Coiled coil</keyword>
<evidence type="ECO:0000256" key="3">
    <source>
        <dbReference type="ARBA" id="ARBA00022527"/>
    </source>
</evidence>
<dbReference type="GO" id="GO:0004674">
    <property type="term" value="F:protein serine/threonine kinase activity"/>
    <property type="evidence" value="ECO:0007669"/>
    <property type="project" value="UniProtKB-KW"/>
</dbReference>
<keyword evidence="4" id="KW-0808">Transferase</keyword>
<keyword evidence="13" id="KW-0472">Membrane</keyword>
<dbReference type="PROSITE" id="PS50011">
    <property type="entry name" value="PROTEIN_KINASE_DOM"/>
    <property type="match status" value="1"/>
</dbReference>
<dbReference type="OrthoDB" id="4062651at2759"/>
<evidence type="ECO:0000256" key="10">
    <source>
        <dbReference type="ARBA" id="ARBA00047899"/>
    </source>
</evidence>
<evidence type="ECO:0000256" key="8">
    <source>
        <dbReference type="ARBA" id="ARBA00023006"/>
    </source>
</evidence>
<accession>A0A9P5BWS3</accession>
<evidence type="ECO:0000256" key="2">
    <source>
        <dbReference type="ARBA" id="ARBA00012513"/>
    </source>
</evidence>
<dbReference type="Pfam" id="PF00069">
    <property type="entry name" value="Pkinase"/>
    <property type="match status" value="1"/>
</dbReference>
<dbReference type="Proteomes" id="UP000758155">
    <property type="component" value="Unassembled WGS sequence"/>
</dbReference>
<keyword evidence="13" id="KW-0812">Transmembrane</keyword>
<evidence type="ECO:0000256" key="7">
    <source>
        <dbReference type="ARBA" id="ARBA00022840"/>
    </source>
</evidence>